<keyword evidence="2" id="KW-0963">Cytoplasm</keyword>
<keyword evidence="1 2" id="KW-0342">GTP-binding</keyword>
<dbReference type="SUPFAM" id="SSF54980">
    <property type="entry name" value="EF-G C-terminal domain-like"/>
    <property type="match status" value="2"/>
</dbReference>
<dbReference type="Gene3D" id="2.40.50.250">
    <property type="entry name" value="bipa protein"/>
    <property type="match status" value="1"/>
</dbReference>
<dbReference type="GO" id="GO:0005829">
    <property type="term" value="C:cytosol"/>
    <property type="evidence" value="ECO:0007669"/>
    <property type="project" value="TreeGrafter"/>
</dbReference>
<evidence type="ECO:0000313" key="5">
    <source>
        <dbReference type="Proteomes" id="UP000012040"/>
    </source>
</evidence>
<keyword evidence="2" id="KW-0547">Nucleotide-binding</keyword>
<dbReference type="CDD" id="cd03691">
    <property type="entry name" value="BipA_TypA_II"/>
    <property type="match status" value="1"/>
</dbReference>
<dbReference type="Gene3D" id="2.40.30.10">
    <property type="entry name" value="Translation factors"/>
    <property type="match status" value="1"/>
</dbReference>
<dbReference type="InterPro" id="IPR031157">
    <property type="entry name" value="G_TR_CS"/>
</dbReference>
<dbReference type="InterPro" id="IPR000640">
    <property type="entry name" value="EFG_V-like"/>
</dbReference>
<dbReference type="GO" id="GO:1990904">
    <property type="term" value="C:ribonucleoprotein complex"/>
    <property type="evidence" value="ECO:0007669"/>
    <property type="project" value="TreeGrafter"/>
</dbReference>
<dbReference type="InterPro" id="IPR004161">
    <property type="entry name" value="EFTu-like_2"/>
</dbReference>
<dbReference type="InterPro" id="IPR042116">
    <property type="entry name" value="TypA/BipA_C"/>
</dbReference>
<protein>
    <recommendedName>
        <fullName evidence="2">Large ribosomal subunit assembly factor BipA</fullName>
        <ecNumber evidence="2">3.6.5.-</ecNumber>
    </recommendedName>
    <alternativeName>
        <fullName evidence="2">GTP-binding protein BipA</fullName>
    </alternativeName>
</protein>
<dbReference type="PROSITE" id="PS00301">
    <property type="entry name" value="G_TR_1"/>
    <property type="match status" value="1"/>
</dbReference>
<dbReference type="InterPro" id="IPR048876">
    <property type="entry name" value="BipA_C"/>
</dbReference>
<dbReference type="GO" id="GO:0003746">
    <property type="term" value="F:translation elongation factor activity"/>
    <property type="evidence" value="ECO:0007669"/>
    <property type="project" value="UniProtKB-KW"/>
</dbReference>
<comment type="catalytic activity">
    <reaction evidence="2">
        <text>GTP + H2O = GDP + phosphate + H(+)</text>
        <dbReference type="Rhea" id="RHEA:19669"/>
        <dbReference type="ChEBI" id="CHEBI:15377"/>
        <dbReference type="ChEBI" id="CHEBI:15378"/>
        <dbReference type="ChEBI" id="CHEBI:37565"/>
        <dbReference type="ChEBI" id="CHEBI:43474"/>
        <dbReference type="ChEBI" id="CHEBI:58189"/>
    </reaction>
</comment>
<comment type="function">
    <text evidence="2">A 50S ribosomal subunit assembly protein with GTPase activity, required for 50S subunit assembly at low temperatures, may also play a role in translation. Binds GTP and analogs. Binds the 70S ribosome between the 30S and 50S subunits, in a similar position as ribosome-bound EF-G; it contacts a number of ribosomal proteins, both rRNAs and the A-site tRNA.</text>
</comment>
<feature type="domain" description="Tr-type G" evidence="3">
    <location>
        <begin position="5"/>
        <end position="200"/>
    </location>
</feature>
<dbReference type="FunFam" id="3.30.70.240:FF:000002">
    <property type="entry name" value="GTP-binding protein TypA"/>
    <property type="match status" value="1"/>
</dbReference>
<dbReference type="FunFam" id="3.40.50.300:FF:000055">
    <property type="entry name" value="GTP-binding protein TypA"/>
    <property type="match status" value="1"/>
</dbReference>
<dbReference type="OrthoDB" id="5287416at2"/>
<dbReference type="RefSeq" id="WP_015471040.1">
    <property type="nucleotide sequence ID" value="NC_020813.1"/>
</dbReference>
<dbReference type="CDD" id="cd16263">
    <property type="entry name" value="BipA_III"/>
    <property type="match status" value="1"/>
</dbReference>
<dbReference type="InterPro" id="IPR047042">
    <property type="entry name" value="BipA_II"/>
</dbReference>
<dbReference type="InterPro" id="IPR047043">
    <property type="entry name" value="BipA_III"/>
</dbReference>
<dbReference type="PANTHER" id="PTHR42908">
    <property type="entry name" value="TRANSLATION ELONGATION FACTOR-RELATED"/>
    <property type="match status" value="1"/>
</dbReference>
<name>M4VDJ7_9BACT</name>
<dbReference type="InterPro" id="IPR047041">
    <property type="entry name" value="BipA_GTP-bd_dom"/>
</dbReference>
<dbReference type="Pfam" id="PF21018">
    <property type="entry name" value="BipA_C"/>
    <property type="match status" value="1"/>
</dbReference>
<dbReference type="STRING" id="1184267.A11Q_2334"/>
<dbReference type="CDD" id="cd01891">
    <property type="entry name" value="TypA_BipA"/>
    <property type="match status" value="1"/>
</dbReference>
<dbReference type="FunFam" id="3.30.70.870:FF:000003">
    <property type="entry name" value="GTP-binding protein TypA"/>
    <property type="match status" value="1"/>
</dbReference>
<dbReference type="InterPro" id="IPR035651">
    <property type="entry name" value="BipA_V"/>
</dbReference>
<dbReference type="Gene3D" id="3.30.70.240">
    <property type="match status" value="1"/>
</dbReference>
<keyword evidence="5" id="KW-1185">Reference proteome</keyword>
<dbReference type="SMART" id="SM00838">
    <property type="entry name" value="EFG_C"/>
    <property type="match status" value="1"/>
</dbReference>
<accession>M4VDJ7</accession>
<keyword evidence="2" id="KW-0378">Hydrolase</keyword>
<comment type="similarity">
    <text evidence="2">Belongs to the TRAFAC class translation factor GTPase superfamily. Classic translation factor GTPase family. BipA subfamily.</text>
</comment>
<feature type="binding site" evidence="2">
    <location>
        <begin position="130"/>
        <end position="133"/>
    </location>
    <ligand>
        <name>GTP</name>
        <dbReference type="ChEBI" id="CHEBI:37565"/>
    </ligand>
</feature>
<dbReference type="HAMAP" id="MF_00849">
    <property type="entry name" value="BipA"/>
    <property type="match status" value="1"/>
</dbReference>
<dbReference type="Proteomes" id="UP000012040">
    <property type="component" value="Chromosome"/>
</dbReference>
<sequence length="605" mass="67829">MQDPKKIRNIAIIAHVDHGKTTLVDHLIKQAGTFRENQAVEERMMDSMDLERERGITIAAKNASFTYKDIKINIIDTPGHSDFGGEVERVLNMVDGAILLCDASEGPLPQTRFVLKKALEQNIKVIVCINKIDRSDARIQEVHNEIFDLFIDLDATEEQCDFHTVYAVAREGMATLDPEVKTNSLEVLYDAIVNLVPPPKVEMEQPLQLMVSNIGYNEYVGRLAIGRIRSGKIKVGDEVLCIQANAQKKVKVSALFQYHVNSQIPAEEIGAGDMAVVAGLEDFTIGDTITSATEPRPMERIRVEEPTVGMVFSVNNGPFAGMEGKSVTSRKILERLDHELLYNVALRVEKTDSTDAFKVIGRGEMQLGVLIEQMRREGFELLVSKPSVEFKNEGGRKLEPMEIAVIDIEDAFVGAVTEKLGMRKGVMTNMVQKGSGRTRLEFRIPSRGLIGYRSEFLTDTRGTGLLNTQFDGWDDYRGEITSRINGAMISDRKGVATSYAIWMKQERGIMFVTHGQDVYEGMIVGEHAKDNDLIVNITEEKKLTNVRASGSDEAIRLVPVKPMTLEKAMEWIKDSELIEVTPKNIRLRCRELDPHKRPKPQKDKK</sequence>
<dbReference type="GO" id="GO:0043022">
    <property type="term" value="F:ribosome binding"/>
    <property type="evidence" value="ECO:0007669"/>
    <property type="project" value="UniProtKB-UniRule"/>
</dbReference>
<keyword evidence="2" id="KW-0690">Ribosome biogenesis</keyword>
<dbReference type="NCBIfam" id="TIGR00231">
    <property type="entry name" value="small_GTP"/>
    <property type="match status" value="1"/>
</dbReference>
<dbReference type="EMBL" id="CP003537">
    <property type="protein sequence ID" value="AGH96550.1"/>
    <property type="molecule type" value="Genomic_DNA"/>
</dbReference>
<evidence type="ECO:0000256" key="2">
    <source>
        <dbReference type="HAMAP-Rule" id="MF_00849"/>
    </source>
</evidence>
<dbReference type="Pfam" id="PF00009">
    <property type="entry name" value="GTP_EFTU"/>
    <property type="match status" value="1"/>
</dbReference>
<dbReference type="GO" id="GO:0003924">
    <property type="term" value="F:GTPase activity"/>
    <property type="evidence" value="ECO:0007669"/>
    <property type="project" value="UniProtKB-UniRule"/>
</dbReference>
<gene>
    <name evidence="2" type="primary">bipA</name>
    <name evidence="4" type="ORF">A11Q_2334</name>
</gene>
<dbReference type="EC" id="3.6.5.-" evidence="2"/>
<dbReference type="SUPFAM" id="SSF52540">
    <property type="entry name" value="P-loop containing nucleoside triphosphate hydrolases"/>
    <property type="match status" value="1"/>
</dbReference>
<keyword evidence="2" id="KW-0694">RNA-binding</keyword>
<dbReference type="KEGG" id="bex:A11Q_2334"/>
<dbReference type="eggNOG" id="COG1217">
    <property type="taxonomic scope" value="Bacteria"/>
</dbReference>
<evidence type="ECO:0000256" key="1">
    <source>
        <dbReference type="ARBA" id="ARBA00023134"/>
    </source>
</evidence>
<dbReference type="Gene3D" id="3.30.70.870">
    <property type="entry name" value="Elongation Factor G (Translational Gtpase), domain 3"/>
    <property type="match status" value="1"/>
</dbReference>
<dbReference type="Gene3D" id="3.40.50.300">
    <property type="entry name" value="P-loop containing nucleotide triphosphate hydrolases"/>
    <property type="match status" value="1"/>
</dbReference>
<dbReference type="PRINTS" id="PR00315">
    <property type="entry name" value="ELONGATNFCT"/>
</dbReference>
<keyword evidence="2" id="KW-0820">tRNA-binding</keyword>
<dbReference type="GO" id="GO:0000027">
    <property type="term" value="P:ribosomal large subunit assembly"/>
    <property type="evidence" value="ECO:0007669"/>
    <property type="project" value="UniProtKB-UniRule"/>
</dbReference>
<dbReference type="InterPro" id="IPR027417">
    <property type="entry name" value="P-loop_NTPase"/>
</dbReference>
<feature type="binding site" evidence="2">
    <location>
        <begin position="17"/>
        <end position="22"/>
    </location>
    <ligand>
        <name>GTP</name>
        <dbReference type="ChEBI" id="CHEBI:37565"/>
    </ligand>
</feature>
<organism evidence="4 5">
    <name type="scientific">Pseudobdellovibrio exovorus JSS</name>
    <dbReference type="NCBI Taxonomy" id="1184267"/>
    <lineage>
        <taxon>Bacteria</taxon>
        <taxon>Pseudomonadati</taxon>
        <taxon>Bdellovibrionota</taxon>
        <taxon>Bdellovibrionia</taxon>
        <taxon>Bdellovibrionales</taxon>
        <taxon>Pseudobdellovibrionaceae</taxon>
        <taxon>Pseudobdellovibrio</taxon>
    </lineage>
</organism>
<dbReference type="InterPro" id="IPR005225">
    <property type="entry name" value="Small_GTP-bd"/>
</dbReference>
<keyword evidence="4" id="KW-0251">Elongation factor</keyword>
<keyword evidence="2" id="KW-0699">rRNA-binding</keyword>
<comment type="subunit">
    <text evidence="2">Monomer.</text>
</comment>
<dbReference type="InterPro" id="IPR006298">
    <property type="entry name" value="BipA"/>
</dbReference>
<dbReference type="NCBIfam" id="TIGR01394">
    <property type="entry name" value="TypA_BipA"/>
    <property type="match status" value="1"/>
</dbReference>
<comment type="subcellular location">
    <subcellularLocation>
        <location evidence="2">Cytoplasm</location>
    </subcellularLocation>
    <text evidence="2">Binds to ribosomes.</text>
</comment>
<dbReference type="PROSITE" id="PS51722">
    <property type="entry name" value="G_TR_2"/>
    <property type="match status" value="1"/>
</dbReference>
<dbReference type="PANTHER" id="PTHR42908:SF8">
    <property type="entry name" value="TR-TYPE G DOMAIN-CONTAINING PROTEIN"/>
    <property type="match status" value="1"/>
</dbReference>
<dbReference type="FunFam" id="2.40.50.250:FF:000001">
    <property type="entry name" value="GTP-binding protein TypA"/>
    <property type="match status" value="1"/>
</dbReference>
<dbReference type="AlphaFoldDB" id="M4VDJ7"/>
<proteinExistence type="inferred from homology"/>
<evidence type="ECO:0000259" key="3">
    <source>
        <dbReference type="PROSITE" id="PS51722"/>
    </source>
</evidence>
<dbReference type="HOGENOM" id="CLU_017016_4_0_7"/>
<reference evidence="4 5" key="1">
    <citation type="journal article" date="2013" name="ISME J.">
        <title>By their genes ye shall know them: genomic signatures of predatory bacteria.</title>
        <authorList>
            <person name="Pasternak Z."/>
            <person name="Pietrokovski S."/>
            <person name="Rotem O."/>
            <person name="Gophna U."/>
            <person name="Lurie-Weinberger M.N."/>
            <person name="Jurkevitch E."/>
        </authorList>
    </citation>
    <scope>NUCLEOTIDE SEQUENCE [LARGE SCALE GENOMIC DNA]</scope>
    <source>
        <strain evidence="4 5">JSS</strain>
    </source>
</reference>
<dbReference type="Pfam" id="PF00679">
    <property type="entry name" value="EFG_C"/>
    <property type="match status" value="1"/>
</dbReference>
<dbReference type="GO" id="GO:0000049">
    <property type="term" value="F:tRNA binding"/>
    <property type="evidence" value="ECO:0007669"/>
    <property type="project" value="UniProtKB-KW"/>
</dbReference>
<dbReference type="InterPro" id="IPR000795">
    <property type="entry name" value="T_Tr_GTP-bd_dom"/>
</dbReference>
<dbReference type="Pfam" id="PF03144">
    <property type="entry name" value="GTP_EFTU_D2"/>
    <property type="match status" value="1"/>
</dbReference>
<dbReference type="PATRIC" id="fig|1184267.3.peg.2367"/>
<dbReference type="GO" id="GO:0019843">
    <property type="term" value="F:rRNA binding"/>
    <property type="evidence" value="ECO:0007669"/>
    <property type="project" value="UniProtKB-KW"/>
</dbReference>
<keyword evidence="4" id="KW-0648">Protein biosynthesis</keyword>
<evidence type="ECO:0000313" key="4">
    <source>
        <dbReference type="EMBL" id="AGH96550.1"/>
    </source>
</evidence>
<dbReference type="InterPro" id="IPR035647">
    <property type="entry name" value="EFG_III/V"/>
</dbReference>
<dbReference type="GO" id="GO:0005525">
    <property type="term" value="F:GTP binding"/>
    <property type="evidence" value="ECO:0007669"/>
    <property type="project" value="UniProtKB-UniRule"/>
</dbReference>
<dbReference type="CDD" id="cd03710">
    <property type="entry name" value="BipA_TypA_C"/>
    <property type="match status" value="1"/>
</dbReference>